<accession>A0ABW7SRE5</accession>
<dbReference type="EMBL" id="JBIRPU010000018">
    <property type="protein sequence ID" value="MFI0795476.1"/>
    <property type="molecule type" value="Genomic_DNA"/>
</dbReference>
<evidence type="ECO:0000256" key="1">
    <source>
        <dbReference type="ARBA" id="ARBA00022603"/>
    </source>
</evidence>
<keyword evidence="6" id="KW-1185">Reference proteome</keyword>
<proteinExistence type="predicted"/>
<dbReference type="Proteomes" id="UP001611075">
    <property type="component" value="Unassembled WGS sequence"/>
</dbReference>
<sequence length="398" mass="41604">MTPPEGFAEFVAARSAALLRSAWLLTGDAGRAEDLLQTVLADAWRRWATITAGGHPEAYVRKALFTTYVSWWRRRWRGEIPSPPTDEPEYGDTAGESADRCSASPHRPGDGTAAAWGRALSRTATPAARAGGRLGGMGTGFSGEVAVYYARHRCGYPAEVMDAIAGAFGLDADDAVIDVGCGTGQLTLPLAARVGAVVGVDPEPDMLALARRAAVDSGAGNVVWLLGADTDLPVLGRVLGGRPVGALTVAVAIHFMDRDALFQAARPLLRPGGGIAVVTNGTPLWAQDADWSRALRAGLERLLGHPVTATCQTDEAGRRRNRDALVAAGYRVTESAVGYAAPLTVDDMVGGVFSAMSPGLLPDPAGRAAFTAELRAALGGRDRVTEQVTVVVQFGHAD</sequence>
<dbReference type="RefSeq" id="WP_396682728.1">
    <property type="nucleotide sequence ID" value="NZ_JBIRPU010000018.1"/>
</dbReference>
<evidence type="ECO:0000256" key="2">
    <source>
        <dbReference type="ARBA" id="ARBA00022679"/>
    </source>
</evidence>
<name>A0ABW7SRE5_9ACTN</name>
<dbReference type="InterPro" id="IPR013325">
    <property type="entry name" value="RNA_pol_sigma_r2"/>
</dbReference>
<protein>
    <submittedName>
        <fullName evidence="5">Methyltransferase domain-containing protein</fullName>
    </submittedName>
</protein>
<gene>
    <name evidence="5" type="ORF">ACH4OY_22780</name>
</gene>
<keyword evidence="2" id="KW-0808">Transferase</keyword>
<dbReference type="Pfam" id="PF13649">
    <property type="entry name" value="Methyltransf_25"/>
    <property type="match status" value="1"/>
</dbReference>
<dbReference type="SUPFAM" id="SSF88946">
    <property type="entry name" value="Sigma2 domain of RNA polymerase sigma factors"/>
    <property type="match status" value="1"/>
</dbReference>
<feature type="domain" description="Methyltransferase" evidence="4">
    <location>
        <begin position="176"/>
        <end position="273"/>
    </location>
</feature>
<dbReference type="GO" id="GO:0008168">
    <property type="term" value="F:methyltransferase activity"/>
    <property type="evidence" value="ECO:0007669"/>
    <property type="project" value="UniProtKB-KW"/>
</dbReference>
<dbReference type="GO" id="GO:0032259">
    <property type="term" value="P:methylation"/>
    <property type="evidence" value="ECO:0007669"/>
    <property type="project" value="UniProtKB-KW"/>
</dbReference>
<dbReference type="CDD" id="cd02440">
    <property type="entry name" value="AdoMet_MTases"/>
    <property type="match status" value="1"/>
</dbReference>
<dbReference type="InterPro" id="IPR041698">
    <property type="entry name" value="Methyltransf_25"/>
</dbReference>
<evidence type="ECO:0000256" key="3">
    <source>
        <dbReference type="SAM" id="MobiDB-lite"/>
    </source>
</evidence>
<dbReference type="PANTHER" id="PTHR44942:SF4">
    <property type="entry name" value="METHYLTRANSFERASE TYPE 11 DOMAIN-CONTAINING PROTEIN"/>
    <property type="match status" value="1"/>
</dbReference>
<evidence type="ECO:0000259" key="4">
    <source>
        <dbReference type="Pfam" id="PF13649"/>
    </source>
</evidence>
<dbReference type="Gene3D" id="1.10.1740.10">
    <property type="match status" value="1"/>
</dbReference>
<evidence type="ECO:0000313" key="5">
    <source>
        <dbReference type="EMBL" id="MFI0795476.1"/>
    </source>
</evidence>
<dbReference type="InterPro" id="IPR051052">
    <property type="entry name" value="Diverse_substrate_MTase"/>
</dbReference>
<keyword evidence="1 5" id="KW-0489">Methyltransferase</keyword>
<comment type="caution">
    <text evidence="5">The sequence shown here is derived from an EMBL/GenBank/DDBJ whole genome shotgun (WGS) entry which is preliminary data.</text>
</comment>
<dbReference type="InterPro" id="IPR029063">
    <property type="entry name" value="SAM-dependent_MTases_sf"/>
</dbReference>
<organism evidence="5 6">
    <name type="scientific">Micromonospora rubida</name>
    <dbReference type="NCBI Taxonomy" id="2697657"/>
    <lineage>
        <taxon>Bacteria</taxon>
        <taxon>Bacillati</taxon>
        <taxon>Actinomycetota</taxon>
        <taxon>Actinomycetes</taxon>
        <taxon>Micromonosporales</taxon>
        <taxon>Micromonosporaceae</taxon>
        <taxon>Micromonospora</taxon>
    </lineage>
</organism>
<dbReference type="PANTHER" id="PTHR44942">
    <property type="entry name" value="METHYLTRANSF_11 DOMAIN-CONTAINING PROTEIN"/>
    <property type="match status" value="1"/>
</dbReference>
<feature type="region of interest" description="Disordered" evidence="3">
    <location>
        <begin position="80"/>
        <end position="113"/>
    </location>
</feature>
<dbReference type="SUPFAM" id="SSF53335">
    <property type="entry name" value="S-adenosyl-L-methionine-dependent methyltransferases"/>
    <property type="match status" value="1"/>
</dbReference>
<dbReference type="Gene3D" id="3.40.50.150">
    <property type="entry name" value="Vaccinia Virus protein VP39"/>
    <property type="match status" value="1"/>
</dbReference>
<evidence type="ECO:0000313" key="6">
    <source>
        <dbReference type="Proteomes" id="UP001611075"/>
    </source>
</evidence>
<reference evidence="5 6" key="1">
    <citation type="submission" date="2024-10" db="EMBL/GenBank/DDBJ databases">
        <title>The Natural Products Discovery Center: Release of the First 8490 Sequenced Strains for Exploring Actinobacteria Biosynthetic Diversity.</title>
        <authorList>
            <person name="Kalkreuter E."/>
            <person name="Kautsar S.A."/>
            <person name="Yang D."/>
            <person name="Bader C.D."/>
            <person name="Teijaro C.N."/>
            <person name="Fluegel L."/>
            <person name="Davis C.M."/>
            <person name="Simpson J.R."/>
            <person name="Lauterbach L."/>
            <person name="Steele A.D."/>
            <person name="Gui C."/>
            <person name="Meng S."/>
            <person name="Li G."/>
            <person name="Viehrig K."/>
            <person name="Ye F."/>
            <person name="Su P."/>
            <person name="Kiefer A.F."/>
            <person name="Nichols A."/>
            <person name="Cepeda A.J."/>
            <person name="Yan W."/>
            <person name="Fan B."/>
            <person name="Jiang Y."/>
            <person name="Adhikari A."/>
            <person name="Zheng C.-J."/>
            <person name="Schuster L."/>
            <person name="Cowan T.M."/>
            <person name="Smanski M.J."/>
            <person name="Chevrette M.G."/>
            <person name="De Carvalho L.P.S."/>
            <person name="Shen B."/>
        </authorList>
    </citation>
    <scope>NUCLEOTIDE SEQUENCE [LARGE SCALE GENOMIC DNA]</scope>
    <source>
        <strain evidence="5 6">NPDC021253</strain>
    </source>
</reference>